<dbReference type="InterPro" id="IPR036165">
    <property type="entry name" value="YefM-like_sf"/>
</dbReference>
<feature type="region of interest" description="Disordered" evidence="2">
    <location>
        <begin position="58"/>
        <end position="86"/>
    </location>
</feature>
<reference evidence="3 4" key="1">
    <citation type="submission" date="2020-08" db="EMBL/GenBank/DDBJ databases">
        <title>Genomic Encyclopedia of Type Strains, Phase IV (KMG-V): Genome sequencing to study the core and pangenomes of soil and plant-associated prokaryotes.</title>
        <authorList>
            <person name="Whitman W."/>
        </authorList>
    </citation>
    <scope>NUCLEOTIDE SEQUENCE [LARGE SCALE GENOMIC DNA]</scope>
    <source>
        <strain evidence="3 4">SEMIA 492</strain>
    </source>
</reference>
<dbReference type="RefSeq" id="WP_028752812.1">
    <property type="nucleotide sequence ID" value="NZ_JACIIG010000001.1"/>
</dbReference>
<sequence>MRISMADAAGQLAELSRLANQGEEIVLTQNGYPEVRLQPMRRILTPEERDEAVKKIQRGVKEKNLSPGPDAARSQDFLYDEYGLPK</sequence>
<protein>
    <submittedName>
        <fullName evidence="3">Prevent-host-death family protein</fullName>
    </submittedName>
</protein>
<dbReference type="GeneID" id="32527631"/>
<comment type="caution">
    <text evidence="3">The sequence shown here is derived from an EMBL/GenBank/DDBJ whole genome shotgun (WGS) entry which is preliminary data.</text>
</comment>
<comment type="similarity">
    <text evidence="1">Belongs to the phD/YefM antitoxin family.</text>
</comment>
<evidence type="ECO:0000313" key="3">
    <source>
        <dbReference type="EMBL" id="MBB4566551.1"/>
    </source>
</evidence>
<dbReference type="OrthoDB" id="7473440at2"/>
<organism evidence="3 4">
    <name type="scientific">Rhizobium leucaenae</name>
    <dbReference type="NCBI Taxonomy" id="29450"/>
    <lineage>
        <taxon>Bacteria</taxon>
        <taxon>Pseudomonadati</taxon>
        <taxon>Pseudomonadota</taxon>
        <taxon>Alphaproteobacteria</taxon>
        <taxon>Hyphomicrobiales</taxon>
        <taxon>Rhizobiaceae</taxon>
        <taxon>Rhizobium/Agrobacterium group</taxon>
        <taxon>Rhizobium</taxon>
    </lineage>
</organism>
<evidence type="ECO:0000256" key="1">
    <source>
        <dbReference type="ARBA" id="ARBA00009981"/>
    </source>
</evidence>
<evidence type="ECO:0000313" key="4">
    <source>
        <dbReference type="Proteomes" id="UP000543836"/>
    </source>
</evidence>
<keyword evidence="4" id="KW-1185">Reference proteome</keyword>
<proteinExistence type="inferred from homology"/>
<dbReference type="AlphaFoldDB" id="A0A7W7EI95"/>
<dbReference type="EMBL" id="JACIIG010000001">
    <property type="protein sequence ID" value="MBB4566551.1"/>
    <property type="molecule type" value="Genomic_DNA"/>
</dbReference>
<accession>A0A7W7EI95</accession>
<evidence type="ECO:0000256" key="2">
    <source>
        <dbReference type="SAM" id="MobiDB-lite"/>
    </source>
</evidence>
<dbReference type="Proteomes" id="UP000543836">
    <property type="component" value="Unassembled WGS sequence"/>
</dbReference>
<gene>
    <name evidence="3" type="ORF">GGE60_000639</name>
</gene>
<dbReference type="SUPFAM" id="SSF143120">
    <property type="entry name" value="YefM-like"/>
    <property type="match status" value="1"/>
</dbReference>
<name>A0A7W7EI95_9HYPH</name>